<dbReference type="Proteomes" id="UP000261052">
    <property type="component" value="Unassembled WGS sequence"/>
</dbReference>
<evidence type="ECO:0000259" key="1">
    <source>
        <dbReference type="Pfam" id="PF12959"/>
    </source>
</evidence>
<reference evidence="2 3" key="1">
    <citation type="submission" date="2018-08" db="EMBL/GenBank/DDBJ databases">
        <title>A genome reference for cultivated species of the human gut microbiota.</title>
        <authorList>
            <person name="Zou Y."/>
            <person name="Xue W."/>
            <person name="Luo G."/>
        </authorList>
    </citation>
    <scope>NUCLEOTIDE SEQUENCE [LARGE SCALE GENOMIC DNA]</scope>
    <source>
        <strain evidence="2 3">TF11-15AC</strain>
    </source>
</reference>
<comment type="caution">
    <text evidence="2">The sequence shown here is derived from an EMBL/GenBank/DDBJ whole genome shotgun (WGS) entry which is preliminary data.</text>
</comment>
<dbReference type="RefSeq" id="WP_087168726.1">
    <property type="nucleotide sequence ID" value="NZ_QSQP01000005.1"/>
</dbReference>
<protein>
    <submittedName>
        <fullName evidence="2">DUF3848 domain-containing protein</fullName>
    </submittedName>
</protein>
<dbReference type="AlphaFoldDB" id="A0A3E4M296"/>
<accession>A0A3E4M296</accession>
<gene>
    <name evidence="2" type="ORF">DXD13_05215</name>
</gene>
<evidence type="ECO:0000313" key="2">
    <source>
        <dbReference type="EMBL" id="RGK43817.1"/>
    </source>
</evidence>
<proteinExistence type="predicted"/>
<sequence length="111" mass="13297">MTNEELNTRLYEKMFAEQEQFRDWLLSQPPAEILNHAYEYTMREDILMSLEYNDLEDSQARALLKSGKPLKQIFERWEDKETSHMENIWDTVQEQAKAAEAKQKAKAQKER</sequence>
<organism evidence="2 3">
    <name type="scientific">Agathobacter rectalis</name>
    <dbReference type="NCBI Taxonomy" id="39491"/>
    <lineage>
        <taxon>Bacteria</taxon>
        <taxon>Bacillati</taxon>
        <taxon>Bacillota</taxon>
        <taxon>Clostridia</taxon>
        <taxon>Lachnospirales</taxon>
        <taxon>Lachnospiraceae</taxon>
        <taxon>Agathobacter</taxon>
    </lineage>
</organism>
<evidence type="ECO:0000313" key="3">
    <source>
        <dbReference type="Proteomes" id="UP000261052"/>
    </source>
</evidence>
<dbReference type="EMBL" id="QSQP01000005">
    <property type="protein sequence ID" value="RGK43817.1"/>
    <property type="molecule type" value="Genomic_DNA"/>
</dbReference>
<feature type="domain" description="DUF3848" evidence="1">
    <location>
        <begin position="6"/>
        <end position="99"/>
    </location>
</feature>
<dbReference type="Pfam" id="PF12959">
    <property type="entry name" value="DUF3848"/>
    <property type="match status" value="1"/>
</dbReference>
<name>A0A3E4M296_9FIRM</name>
<dbReference type="InterPro" id="IPR024380">
    <property type="entry name" value="DUF3848"/>
</dbReference>